<dbReference type="Proteomes" id="UP000037460">
    <property type="component" value="Unassembled WGS sequence"/>
</dbReference>
<dbReference type="SUPFAM" id="SSF51905">
    <property type="entry name" value="FAD/NAD(P)-binding domain"/>
    <property type="match status" value="1"/>
</dbReference>
<dbReference type="InterPro" id="IPR007867">
    <property type="entry name" value="GMC_OxRtase_C"/>
</dbReference>
<evidence type="ECO:0000256" key="4">
    <source>
        <dbReference type="ARBA" id="ARBA00022827"/>
    </source>
</evidence>
<dbReference type="GO" id="GO:0016614">
    <property type="term" value="F:oxidoreductase activity, acting on CH-OH group of donors"/>
    <property type="evidence" value="ECO:0007669"/>
    <property type="project" value="InterPro"/>
</dbReference>
<comment type="cofactor">
    <cofactor evidence="1">
        <name>FAD</name>
        <dbReference type="ChEBI" id="CHEBI:57692"/>
    </cofactor>
</comment>
<evidence type="ECO:0000256" key="2">
    <source>
        <dbReference type="ARBA" id="ARBA00010790"/>
    </source>
</evidence>
<keyword evidence="4 5" id="KW-0274">FAD</keyword>
<dbReference type="PANTHER" id="PTHR11552:SF147">
    <property type="entry name" value="CHOLINE DEHYDROGENASE, MITOCHONDRIAL"/>
    <property type="match status" value="1"/>
</dbReference>
<dbReference type="InterPro" id="IPR036188">
    <property type="entry name" value="FAD/NAD-bd_sf"/>
</dbReference>
<keyword evidence="9" id="KW-1185">Reference proteome</keyword>
<evidence type="ECO:0000256" key="1">
    <source>
        <dbReference type="ARBA" id="ARBA00001974"/>
    </source>
</evidence>
<dbReference type="OrthoDB" id="269227at2759"/>
<dbReference type="SUPFAM" id="SSF54373">
    <property type="entry name" value="FAD-linked reductases, C-terminal domain"/>
    <property type="match status" value="1"/>
</dbReference>
<protein>
    <submittedName>
        <fullName evidence="8">Glucose-methanol-choline oxidoreductase</fullName>
    </submittedName>
</protein>
<accession>A0A0M0JSV9</accession>
<dbReference type="PANTHER" id="PTHR11552">
    <property type="entry name" value="GLUCOSE-METHANOL-CHOLINE GMC OXIDOREDUCTASE"/>
    <property type="match status" value="1"/>
</dbReference>
<dbReference type="GO" id="GO:0050660">
    <property type="term" value="F:flavin adenine dinucleotide binding"/>
    <property type="evidence" value="ECO:0007669"/>
    <property type="project" value="InterPro"/>
</dbReference>
<organism evidence="8 9">
    <name type="scientific">Chrysochromulina tobinii</name>
    <dbReference type="NCBI Taxonomy" id="1460289"/>
    <lineage>
        <taxon>Eukaryota</taxon>
        <taxon>Haptista</taxon>
        <taxon>Haptophyta</taxon>
        <taxon>Prymnesiophyceae</taxon>
        <taxon>Prymnesiales</taxon>
        <taxon>Chrysochromulinaceae</taxon>
        <taxon>Chrysochromulina</taxon>
    </lineage>
</organism>
<evidence type="ECO:0000313" key="8">
    <source>
        <dbReference type="EMBL" id="KOO29387.1"/>
    </source>
</evidence>
<evidence type="ECO:0000313" key="9">
    <source>
        <dbReference type="Proteomes" id="UP000037460"/>
    </source>
</evidence>
<feature type="domain" description="Glucose-methanol-choline oxidoreductase N-terminal" evidence="6">
    <location>
        <begin position="52"/>
        <end position="75"/>
    </location>
</feature>
<evidence type="ECO:0000259" key="7">
    <source>
        <dbReference type="PROSITE" id="PS00624"/>
    </source>
</evidence>
<dbReference type="Pfam" id="PF05199">
    <property type="entry name" value="GMC_oxred_C"/>
    <property type="match status" value="1"/>
</dbReference>
<proteinExistence type="inferred from homology"/>
<evidence type="ECO:0000256" key="5">
    <source>
        <dbReference type="RuleBase" id="RU003968"/>
    </source>
</evidence>
<feature type="domain" description="Glucose-methanol-choline oxidoreductase N-terminal" evidence="7">
    <location>
        <begin position="287"/>
        <end position="301"/>
    </location>
</feature>
<sequence>MLEAGGSDMYHWVQIPVGYIYTMRYPQDRTNWGFRTCEQPGLNGRFIFYPRGKLLGGSGSINGMIAMRGQAEDYDGWAAALEDDSWNWKSMRPHFERQMKYTAATPVLADGSMLGTDGPLEVTRQAMSWRVLDQWADACEKVELPRRTHFIDSQTAGVGYFEVTQTQLGAVLGASSDASGPRRGGVRLSPYRAFVTPILTARPNLTILRGIHASKLKLERDESGDGKLRCTGIDVWQRDTQEGVASYLRAIAVDMGLIKSRKDSAAEKQADVACTIRARREVVLAAGAVGSPHLLQCSGIGDDALLRAHNVQTRVDLPGVGRNLQDHLQIRAVFRLADGVDTLNTRLNSHWGMAQAAAEYVLRQSGPLSMAPSQLGVFAHSSEEARTPDLQWHVQPLSLDSWEEPLHSWNGLTASVCHLRPTSRGSVELTSPDTRDAPRIDPNYLSTEADRAVAAAAMRWTRRIAAQLTPELRAQEHVPGALLTTDAELARAAGDIGTSIFHPAGTTMMGRDGEPGAVLNSRLQVRDGTRSGVIGGLRVADCGVMPTITSGNTNLPTYAIAEKASRMILREE</sequence>
<dbReference type="EMBL" id="JWZX01002423">
    <property type="protein sequence ID" value="KOO29387.1"/>
    <property type="molecule type" value="Genomic_DNA"/>
</dbReference>
<gene>
    <name evidence="8" type="ORF">Ctob_001693</name>
</gene>
<dbReference type="Pfam" id="PF00732">
    <property type="entry name" value="GMC_oxred_N"/>
    <property type="match status" value="1"/>
</dbReference>
<comment type="similarity">
    <text evidence="2 5">Belongs to the GMC oxidoreductase family.</text>
</comment>
<name>A0A0M0JSV9_9EUKA</name>
<keyword evidence="3 5" id="KW-0285">Flavoprotein</keyword>
<dbReference type="AlphaFoldDB" id="A0A0M0JSV9"/>
<dbReference type="PROSITE" id="PS00624">
    <property type="entry name" value="GMC_OXRED_2"/>
    <property type="match status" value="1"/>
</dbReference>
<dbReference type="Gene3D" id="3.50.50.60">
    <property type="entry name" value="FAD/NAD(P)-binding domain"/>
    <property type="match status" value="1"/>
</dbReference>
<reference evidence="9" key="1">
    <citation type="journal article" date="2015" name="PLoS Genet.">
        <title>Genome Sequence and Transcriptome Analyses of Chrysochromulina tobin: Metabolic Tools for Enhanced Algal Fitness in the Prominent Order Prymnesiales (Haptophyceae).</title>
        <authorList>
            <person name="Hovde B.T."/>
            <person name="Deodato C.R."/>
            <person name="Hunsperger H.M."/>
            <person name="Ryken S.A."/>
            <person name="Yost W."/>
            <person name="Jha R.K."/>
            <person name="Patterson J."/>
            <person name="Monnat R.J. Jr."/>
            <person name="Barlow S.B."/>
            <person name="Starkenburg S.R."/>
            <person name="Cattolico R.A."/>
        </authorList>
    </citation>
    <scope>NUCLEOTIDE SEQUENCE</scope>
    <source>
        <strain evidence="9">CCMP291</strain>
    </source>
</reference>
<dbReference type="InterPro" id="IPR000172">
    <property type="entry name" value="GMC_OxRdtase_N"/>
</dbReference>
<evidence type="ECO:0000259" key="6">
    <source>
        <dbReference type="PROSITE" id="PS00623"/>
    </source>
</evidence>
<dbReference type="Gene3D" id="3.30.560.10">
    <property type="entry name" value="Glucose Oxidase, domain 3"/>
    <property type="match status" value="1"/>
</dbReference>
<comment type="caution">
    <text evidence="8">The sequence shown here is derived from an EMBL/GenBank/DDBJ whole genome shotgun (WGS) entry which is preliminary data.</text>
</comment>
<dbReference type="PROSITE" id="PS00623">
    <property type="entry name" value="GMC_OXRED_1"/>
    <property type="match status" value="1"/>
</dbReference>
<dbReference type="InterPro" id="IPR012132">
    <property type="entry name" value="GMC_OxRdtase"/>
</dbReference>
<dbReference type="PIRSF" id="PIRSF000137">
    <property type="entry name" value="Alcohol_oxidase"/>
    <property type="match status" value="1"/>
</dbReference>
<evidence type="ECO:0000256" key="3">
    <source>
        <dbReference type="ARBA" id="ARBA00022630"/>
    </source>
</evidence>